<dbReference type="InterPro" id="IPR013760">
    <property type="entry name" value="Topo_IIA-like_dom_sf"/>
</dbReference>
<dbReference type="SUPFAM" id="SSF56719">
    <property type="entry name" value="Type II DNA topoisomerase"/>
    <property type="match status" value="1"/>
</dbReference>
<dbReference type="Pfam" id="PF16898">
    <property type="entry name" value="TOPRIM_C"/>
    <property type="match status" value="1"/>
</dbReference>
<dbReference type="GO" id="GO:0005634">
    <property type="term" value="C:nucleus"/>
    <property type="evidence" value="ECO:0007669"/>
    <property type="project" value="TreeGrafter"/>
</dbReference>
<evidence type="ECO:0000256" key="4">
    <source>
        <dbReference type="ARBA" id="ARBA00022741"/>
    </source>
</evidence>
<feature type="domain" description="Topo IIA-type catalytic" evidence="10">
    <location>
        <begin position="100"/>
        <end position="283"/>
    </location>
</feature>
<dbReference type="AlphaFoldDB" id="A0A183D160"/>
<dbReference type="SMART" id="SM00434">
    <property type="entry name" value="TOP4c"/>
    <property type="match status" value="1"/>
</dbReference>
<evidence type="ECO:0000256" key="1">
    <source>
        <dbReference type="ARBA" id="ARBA00000185"/>
    </source>
</evidence>
<evidence type="ECO:0000256" key="5">
    <source>
        <dbReference type="ARBA" id="ARBA00022840"/>
    </source>
</evidence>
<dbReference type="Pfam" id="PF00521">
    <property type="entry name" value="DNA_topoisoIV"/>
    <property type="match status" value="1"/>
</dbReference>
<evidence type="ECO:0000313" key="11">
    <source>
        <dbReference type="EMBL" id="VDK34341.1"/>
    </source>
</evidence>
<sequence>MFFFLGLGTSSAKEAREYFSDIEKHTVRFVYDGKASDESIDLAFAKNKADERKLWIAECSKLEPAAAGGASDTNRAERTFSEFINKELVEYSQLDLRRSLPNVIDGLKPSQRKVLYTMFERYERGEVRVSQLAGAVSQYCGYHHGEESLVNTIVRLAQDFVGSNNLNLLLPLGQFGTRLAGGEDAASARYIYTALSPLARAVFPRLDDKILKYLVEENASIEPQWYCPVIPMILVNGAEGIGTGWATKILPRCPRQIIENTQRLIDGRPMQTMVIFCCDRFSL</sequence>
<evidence type="ECO:0000313" key="12">
    <source>
        <dbReference type="Proteomes" id="UP000271098"/>
    </source>
</evidence>
<dbReference type="PROSITE" id="PS52040">
    <property type="entry name" value="TOPO_IIA"/>
    <property type="match status" value="1"/>
</dbReference>
<dbReference type="GO" id="GO:0005524">
    <property type="term" value="F:ATP binding"/>
    <property type="evidence" value="ECO:0007669"/>
    <property type="project" value="UniProtKB-KW"/>
</dbReference>
<evidence type="ECO:0000256" key="6">
    <source>
        <dbReference type="ARBA" id="ARBA00023029"/>
    </source>
</evidence>
<dbReference type="InterPro" id="IPR050634">
    <property type="entry name" value="DNA_Topoisomerase_II"/>
</dbReference>
<dbReference type="GO" id="GO:0006265">
    <property type="term" value="P:DNA topological change"/>
    <property type="evidence" value="ECO:0007669"/>
    <property type="project" value="UniProtKB-UniRule"/>
</dbReference>
<dbReference type="GO" id="GO:0003918">
    <property type="term" value="F:DNA topoisomerase type II (double strand cut, ATP-hydrolyzing) activity"/>
    <property type="evidence" value="ECO:0007669"/>
    <property type="project" value="UniProtKB-EC"/>
</dbReference>
<keyword evidence="12" id="KW-1185">Reference proteome</keyword>
<gene>
    <name evidence="11" type="ORF">GPUH_LOCUS2451</name>
</gene>
<evidence type="ECO:0000256" key="3">
    <source>
        <dbReference type="ARBA" id="ARBA00012895"/>
    </source>
</evidence>
<keyword evidence="5" id="KW-0067">ATP-binding</keyword>
<dbReference type="Proteomes" id="UP000271098">
    <property type="component" value="Unassembled WGS sequence"/>
</dbReference>
<dbReference type="GO" id="GO:0000712">
    <property type="term" value="P:resolution of meiotic recombination intermediates"/>
    <property type="evidence" value="ECO:0007669"/>
    <property type="project" value="TreeGrafter"/>
</dbReference>
<comment type="cofactor">
    <cofactor evidence="2">
        <name>Mg(2+)</name>
        <dbReference type="ChEBI" id="CHEBI:18420"/>
    </cofactor>
</comment>
<organism evidence="13">
    <name type="scientific">Gongylonema pulchrum</name>
    <dbReference type="NCBI Taxonomy" id="637853"/>
    <lineage>
        <taxon>Eukaryota</taxon>
        <taxon>Metazoa</taxon>
        <taxon>Ecdysozoa</taxon>
        <taxon>Nematoda</taxon>
        <taxon>Chromadorea</taxon>
        <taxon>Rhabditida</taxon>
        <taxon>Spirurina</taxon>
        <taxon>Spiruromorpha</taxon>
        <taxon>Spiruroidea</taxon>
        <taxon>Gongylonematidae</taxon>
        <taxon>Gongylonema</taxon>
    </lineage>
</organism>
<keyword evidence="8 9" id="KW-0413">Isomerase</keyword>
<evidence type="ECO:0000256" key="7">
    <source>
        <dbReference type="ARBA" id="ARBA00023125"/>
    </source>
</evidence>
<dbReference type="PRINTS" id="PR01158">
    <property type="entry name" value="TOPISMRASEII"/>
</dbReference>
<dbReference type="InterPro" id="IPR013758">
    <property type="entry name" value="Topo_IIA_A/C_ab"/>
</dbReference>
<dbReference type="InterPro" id="IPR001154">
    <property type="entry name" value="TopoII_euk"/>
</dbReference>
<dbReference type="PANTHER" id="PTHR10169:SF38">
    <property type="entry name" value="DNA TOPOISOMERASE 2"/>
    <property type="match status" value="1"/>
</dbReference>
<dbReference type="PANTHER" id="PTHR10169">
    <property type="entry name" value="DNA TOPOISOMERASE/GYRASE"/>
    <property type="match status" value="1"/>
</dbReference>
<evidence type="ECO:0000256" key="2">
    <source>
        <dbReference type="ARBA" id="ARBA00001946"/>
    </source>
</evidence>
<dbReference type="WBParaSite" id="GPUH_0000245601-mRNA-1">
    <property type="protein sequence ID" value="GPUH_0000245601-mRNA-1"/>
    <property type="gene ID" value="GPUH_0000245601"/>
</dbReference>
<reference evidence="11 12" key="2">
    <citation type="submission" date="2018-11" db="EMBL/GenBank/DDBJ databases">
        <authorList>
            <consortium name="Pathogen Informatics"/>
        </authorList>
    </citation>
    <scope>NUCLEOTIDE SEQUENCE [LARGE SCALE GENOMIC DNA]</scope>
</reference>
<keyword evidence="4" id="KW-0547">Nucleotide-binding</keyword>
<evidence type="ECO:0000256" key="8">
    <source>
        <dbReference type="ARBA" id="ARBA00023235"/>
    </source>
</evidence>
<reference evidence="13" key="1">
    <citation type="submission" date="2016-06" db="UniProtKB">
        <authorList>
            <consortium name="WormBaseParasite"/>
        </authorList>
    </citation>
    <scope>IDENTIFICATION</scope>
</reference>
<accession>A0A183D160</accession>
<dbReference type="Gene3D" id="3.40.50.670">
    <property type="match status" value="1"/>
</dbReference>
<keyword evidence="7 9" id="KW-0238">DNA-binding</keyword>
<evidence type="ECO:0000313" key="13">
    <source>
        <dbReference type="WBParaSite" id="GPUH_0000245601-mRNA-1"/>
    </source>
</evidence>
<dbReference type="InterPro" id="IPR013759">
    <property type="entry name" value="Topo_IIA_B_C"/>
</dbReference>
<evidence type="ECO:0000256" key="9">
    <source>
        <dbReference type="PROSITE-ProRule" id="PRU01384"/>
    </source>
</evidence>
<dbReference type="InterPro" id="IPR031660">
    <property type="entry name" value="TOPRIM_C"/>
</dbReference>
<comment type="catalytic activity">
    <reaction evidence="1 9">
        <text>ATP-dependent breakage, passage and rejoining of double-stranded DNA.</text>
        <dbReference type="EC" id="5.6.2.2"/>
    </reaction>
</comment>
<keyword evidence="6 9" id="KW-0799">Topoisomerase</keyword>
<name>A0A183D160_9BILA</name>
<proteinExistence type="predicted"/>
<dbReference type="InterPro" id="IPR002205">
    <property type="entry name" value="Topo_IIA_dom_A"/>
</dbReference>
<dbReference type="Gene3D" id="3.90.199.10">
    <property type="entry name" value="Topoisomerase II, domain 5"/>
    <property type="match status" value="1"/>
</dbReference>
<dbReference type="GO" id="GO:0000819">
    <property type="term" value="P:sister chromatid segregation"/>
    <property type="evidence" value="ECO:0007669"/>
    <property type="project" value="TreeGrafter"/>
</dbReference>
<dbReference type="GO" id="GO:0003677">
    <property type="term" value="F:DNA binding"/>
    <property type="evidence" value="ECO:0007669"/>
    <property type="project" value="UniProtKB-UniRule"/>
</dbReference>
<dbReference type="EC" id="5.6.2.2" evidence="3"/>
<feature type="active site" description="O-(5'-phospho-DNA)-tyrosine intermediate" evidence="9">
    <location>
        <position position="190"/>
    </location>
</feature>
<dbReference type="EMBL" id="UYRT01003701">
    <property type="protein sequence ID" value="VDK34341.1"/>
    <property type="molecule type" value="Genomic_DNA"/>
</dbReference>
<protein>
    <recommendedName>
        <fullName evidence="3">DNA topoisomerase (ATP-hydrolyzing)</fullName>
        <ecNumber evidence="3">5.6.2.2</ecNumber>
    </recommendedName>
</protein>
<evidence type="ECO:0000259" key="10">
    <source>
        <dbReference type="PROSITE" id="PS52040"/>
    </source>
</evidence>
<dbReference type="OrthoDB" id="276498at2759"/>
<dbReference type="FunFam" id="3.90.199.10:FF:000002">
    <property type="entry name" value="DNA topoisomerase 2"/>
    <property type="match status" value="1"/>
</dbReference>